<comment type="caution">
    <text evidence="2">The sequence shown here is derived from an EMBL/GenBank/DDBJ whole genome shotgun (WGS) entry which is preliminary data.</text>
</comment>
<dbReference type="Proteomes" id="UP001596002">
    <property type="component" value="Unassembled WGS sequence"/>
</dbReference>
<gene>
    <name evidence="2" type="ORF">ACFO8Q_05915</name>
</gene>
<feature type="coiled-coil region" evidence="1">
    <location>
        <begin position="12"/>
        <end position="39"/>
    </location>
</feature>
<sequence>MEEQQDLLLRVLQEITGLRSELKEETAKLRSELKGMRKAFKKEIVGLRNEMHDEFILTRTETAHRFDRLEETIDILSVKVNENSQSIQDLTQTSA</sequence>
<organism evidence="2 3">
    <name type="scientific">Effusibacillus consociatus</name>
    <dbReference type="NCBI Taxonomy" id="1117041"/>
    <lineage>
        <taxon>Bacteria</taxon>
        <taxon>Bacillati</taxon>
        <taxon>Bacillota</taxon>
        <taxon>Bacilli</taxon>
        <taxon>Bacillales</taxon>
        <taxon>Alicyclobacillaceae</taxon>
        <taxon>Effusibacillus</taxon>
    </lineage>
</organism>
<keyword evidence="3" id="KW-1185">Reference proteome</keyword>
<evidence type="ECO:0000313" key="2">
    <source>
        <dbReference type="EMBL" id="MFC4766903.1"/>
    </source>
</evidence>
<accession>A0ABV9PZK4</accession>
<dbReference type="RefSeq" id="WP_380024792.1">
    <property type="nucleotide sequence ID" value="NZ_JBHSHC010000033.1"/>
</dbReference>
<reference evidence="3" key="1">
    <citation type="journal article" date="2019" name="Int. J. Syst. Evol. Microbiol.">
        <title>The Global Catalogue of Microorganisms (GCM) 10K type strain sequencing project: providing services to taxonomists for standard genome sequencing and annotation.</title>
        <authorList>
            <consortium name="The Broad Institute Genomics Platform"/>
            <consortium name="The Broad Institute Genome Sequencing Center for Infectious Disease"/>
            <person name="Wu L."/>
            <person name="Ma J."/>
        </authorList>
    </citation>
    <scope>NUCLEOTIDE SEQUENCE [LARGE SCALE GENOMIC DNA]</scope>
    <source>
        <strain evidence="3">WYCCWR 12678</strain>
    </source>
</reference>
<keyword evidence="1" id="KW-0175">Coiled coil</keyword>
<dbReference type="EMBL" id="JBHSHC010000033">
    <property type="protein sequence ID" value="MFC4766903.1"/>
    <property type="molecule type" value="Genomic_DNA"/>
</dbReference>
<proteinExistence type="predicted"/>
<dbReference type="Gene3D" id="1.20.58.130">
    <property type="match status" value="1"/>
</dbReference>
<protein>
    <submittedName>
        <fullName evidence="2">Uncharacterized protein</fullName>
    </submittedName>
</protein>
<evidence type="ECO:0000313" key="3">
    <source>
        <dbReference type="Proteomes" id="UP001596002"/>
    </source>
</evidence>
<evidence type="ECO:0000256" key="1">
    <source>
        <dbReference type="SAM" id="Coils"/>
    </source>
</evidence>
<name>A0ABV9PZK4_9BACL</name>